<evidence type="ECO:0000313" key="12">
    <source>
        <dbReference type="Proteomes" id="UP001141992"/>
    </source>
</evidence>
<dbReference type="InterPro" id="IPR036874">
    <property type="entry name" value="Carbonic_anhydrase_sf"/>
</dbReference>
<keyword evidence="3 7" id="KW-0479">Metal-binding</keyword>
<dbReference type="GeneID" id="75273178"/>
<name>A0A0D6IQE7_ALCXX</name>
<dbReference type="Proteomes" id="UP000187251">
    <property type="component" value="Unassembled WGS sequence"/>
</dbReference>
<evidence type="ECO:0000256" key="2">
    <source>
        <dbReference type="ARBA" id="ARBA00012925"/>
    </source>
</evidence>
<evidence type="ECO:0000313" key="10">
    <source>
        <dbReference type="EMBL" id="OMG92792.1"/>
    </source>
</evidence>
<dbReference type="GO" id="GO:0004089">
    <property type="term" value="F:carbonate dehydratase activity"/>
    <property type="evidence" value="ECO:0007669"/>
    <property type="project" value="UniProtKB-UniRule"/>
</dbReference>
<dbReference type="OrthoDB" id="9797527at2"/>
<accession>A0A0D6IQE7</accession>
<protein>
    <recommendedName>
        <fullName evidence="2 8">Carbonic anhydrase</fullName>
        <ecNumber evidence="2 8">4.2.1.1</ecNumber>
    </recommendedName>
    <alternativeName>
        <fullName evidence="8">Carbonate dehydratase</fullName>
    </alternativeName>
</protein>
<dbReference type="EC" id="4.2.1.1" evidence="2 8"/>
<evidence type="ECO:0000256" key="5">
    <source>
        <dbReference type="ARBA" id="ARBA00023239"/>
    </source>
</evidence>
<keyword evidence="5 8" id="KW-0456">Lyase</keyword>
<feature type="binding site" evidence="7">
    <location>
        <position position="105"/>
    </location>
    <ligand>
        <name>Zn(2+)</name>
        <dbReference type="ChEBI" id="CHEBI:29105"/>
    </ligand>
</feature>
<feature type="binding site" evidence="7">
    <location>
        <position position="42"/>
    </location>
    <ligand>
        <name>Zn(2+)</name>
        <dbReference type="ChEBI" id="CHEBI:29105"/>
    </ligand>
</feature>
<evidence type="ECO:0000313" key="9">
    <source>
        <dbReference type="EMBL" id="MCZ8400813.1"/>
    </source>
</evidence>
<evidence type="ECO:0000313" key="11">
    <source>
        <dbReference type="Proteomes" id="UP000187251"/>
    </source>
</evidence>
<dbReference type="Gene3D" id="3.40.1050.10">
    <property type="entry name" value="Carbonic anhydrase"/>
    <property type="match status" value="1"/>
</dbReference>
<sequence>MFPKRLTEGYQSFLAGRFHSERSRYEKLAETGQSPEILIIGCCDSRVSPEAIFDAGPGEMFVVRNVANLVPPCDPDSESSYHGTSAAIEFAVNGLNVKHIVVLGHASCGGIRAFFDDAKPLTKGDFIGKWMSQIAPVADELGPGGDDRAANLKRLELAVIGHSLNNLMTFPSIRRRVEKGDLELHGTYFGVATGVLFLRDPATGEFSPCLETGLPG</sequence>
<dbReference type="SUPFAM" id="SSF53056">
    <property type="entry name" value="beta-carbonic anhydrase, cab"/>
    <property type="match status" value="1"/>
</dbReference>
<evidence type="ECO:0000256" key="4">
    <source>
        <dbReference type="ARBA" id="ARBA00022833"/>
    </source>
</evidence>
<dbReference type="Pfam" id="PF00484">
    <property type="entry name" value="Pro_CA"/>
    <property type="match status" value="1"/>
</dbReference>
<reference evidence="9" key="2">
    <citation type="submission" date="2022-12" db="EMBL/GenBank/DDBJ databases">
        <authorList>
            <person name="Voronina O.L."/>
            <person name="Kunda M.S."/>
            <person name="Ryzhova N."/>
            <person name="Aksenova E.I."/>
        </authorList>
    </citation>
    <scope>NUCLEOTIDE SEQUENCE</scope>
    <source>
        <strain evidence="9">SCCH136:Ach223948</strain>
    </source>
</reference>
<evidence type="ECO:0000256" key="1">
    <source>
        <dbReference type="ARBA" id="ARBA00006217"/>
    </source>
</evidence>
<evidence type="ECO:0000256" key="6">
    <source>
        <dbReference type="ARBA" id="ARBA00048348"/>
    </source>
</evidence>
<reference evidence="10 11" key="1">
    <citation type="submission" date="2016-09" db="EMBL/GenBank/DDBJ databases">
        <title>Phylogenomics of Achromobacter.</title>
        <authorList>
            <person name="Jeukens J."/>
            <person name="Freschi L."/>
            <person name="Vincent A.T."/>
            <person name="Emond-Rheault J.-G."/>
            <person name="Kukavica-Ibrulj I."/>
            <person name="Charette S.J."/>
            <person name="Levesque R.C."/>
        </authorList>
    </citation>
    <scope>NUCLEOTIDE SEQUENCE [LARGE SCALE GENOMIC DNA]</scope>
    <source>
        <strain evidence="10 11">AUS488</strain>
    </source>
</reference>
<dbReference type="PANTHER" id="PTHR11002:SF76">
    <property type="entry name" value="CARBONIC ANHYDRASE"/>
    <property type="match status" value="1"/>
</dbReference>
<dbReference type="PROSITE" id="PS00705">
    <property type="entry name" value="PROK_CO2_ANHYDRASE_2"/>
    <property type="match status" value="1"/>
</dbReference>
<comment type="caution">
    <text evidence="9">The sequence shown here is derived from an EMBL/GenBank/DDBJ whole genome shotgun (WGS) entry which is preliminary data.</text>
</comment>
<dbReference type="InterPro" id="IPR001765">
    <property type="entry name" value="Carbonic_anhydrase"/>
</dbReference>
<comment type="catalytic activity">
    <reaction evidence="6 8">
        <text>hydrogencarbonate + H(+) = CO2 + H2O</text>
        <dbReference type="Rhea" id="RHEA:10748"/>
        <dbReference type="ChEBI" id="CHEBI:15377"/>
        <dbReference type="ChEBI" id="CHEBI:15378"/>
        <dbReference type="ChEBI" id="CHEBI:16526"/>
        <dbReference type="ChEBI" id="CHEBI:17544"/>
        <dbReference type="EC" id="4.2.1.1"/>
    </reaction>
</comment>
<organism evidence="9 12">
    <name type="scientific">Alcaligenes xylosoxydans xylosoxydans</name>
    <name type="common">Achromobacter xylosoxidans</name>
    <dbReference type="NCBI Taxonomy" id="85698"/>
    <lineage>
        <taxon>Bacteria</taxon>
        <taxon>Pseudomonadati</taxon>
        <taxon>Pseudomonadota</taxon>
        <taxon>Betaproteobacteria</taxon>
        <taxon>Burkholderiales</taxon>
        <taxon>Alcaligenaceae</taxon>
        <taxon>Achromobacter</taxon>
    </lineage>
</organism>
<dbReference type="eggNOG" id="COG0288">
    <property type="taxonomic scope" value="Bacteria"/>
</dbReference>
<dbReference type="SMART" id="SM00947">
    <property type="entry name" value="Pro_CA"/>
    <property type="match status" value="1"/>
</dbReference>
<proteinExistence type="inferred from homology"/>
<dbReference type="GO" id="GO:0015976">
    <property type="term" value="P:carbon utilization"/>
    <property type="evidence" value="ECO:0007669"/>
    <property type="project" value="InterPro"/>
</dbReference>
<dbReference type="PATRIC" id="fig|85698.19.peg.1249"/>
<comment type="similarity">
    <text evidence="1 8">Belongs to the beta-class carbonic anhydrase family.</text>
</comment>
<feature type="binding site" evidence="7">
    <location>
        <position position="44"/>
    </location>
    <ligand>
        <name>Zn(2+)</name>
        <dbReference type="ChEBI" id="CHEBI:29105"/>
    </ligand>
</feature>
<dbReference type="CDD" id="cd00884">
    <property type="entry name" value="beta_CA_cladeB"/>
    <property type="match status" value="1"/>
</dbReference>
<comment type="cofactor">
    <cofactor evidence="7">
        <name>Zn(2+)</name>
        <dbReference type="ChEBI" id="CHEBI:29105"/>
    </cofactor>
    <text evidence="7">Binds 1 zinc ion per subunit.</text>
</comment>
<dbReference type="AlphaFoldDB" id="A0A0D6IQE7"/>
<dbReference type="GO" id="GO:0008270">
    <property type="term" value="F:zinc ion binding"/>
    <property type="evidence" value="ECO:0007669"/>
    <property type="project" value="UniProtKB-UniRule"/>
</dbReference>
<feature type="binding site" evidence="7">
    <location>
        <position position="108"/>
    </location>
    <ligand>
        <name>Zn(2+)</name>
        <dbReference type="ChEBI" id="CHEBI:29105"/>
    </ligand>
</feature>
<comment type="function">
    <text evidence="8">Reversible hydration of carbon dioxide.</text>
</comment>
<dbReference type="InterPro" id="IPR045066">
    <property type="entry name" value="Beta_CA_cladeB"/>
</dbReference>
<evidence type="ECO:0000256" key="3">
    <source>
        <dbReference type="ARBA" id="ARBA00022723"/>
    </source>
</evidence>
<accession>A0A0M7NS30</accession>
<dbReference type="EMBL" id="JAPZVI010000002">
    <property type="protein sequence ID" value="MCZ8400813.1"/>
    <property type="molecule type" value="Genomic_DNA"/>
</dbReference>
<evidence type="ECO:0000256" key="7">
    <source>
        <dbReference type="PIRSR" id="PIRSR601765-1"/>
    </source>
</evidence>
<dbReference type="PANTHER" id="PTHR11002">
    <property type="entry name" value="CARBONIC ANHYDRASE"/>
    <property type="match status" value="1"/>
</dbReference>
<keyword evidence="4 7" id="KW-0862">Zinc</keyword>
<dbReference type="Proteomes" id="UP001141992">
    <property type="component" value="Unassembled WGS sequence"/>
</dbReference>
<dbReference type="EMBL" id="MJMN01000001">
    <property type="protein sequence ID" value="OMG92792.1"/>
    <property type="molecule type" value="Genomic_DNA"/>
</dbReference>
<dbReference type="RefSeq" id="WP_006390028.1">
    <property type="nucleotide sequence ID" value="NZ_AP028040.1"/>
</dbReference>
<dbReference type="KEGG" id="axx:ERS451415_05650"/>
<evidence type="ECO:0000256" key="8">
    <source>
        <dbReference type="RuleBase" id="RU003956"/>
    </source>
</evidence>
<dbReference type="InterPro" id="IPR015892">
    <property type="entry name" value="Carbonic_anhydrase_CS"/>
</dbReference>
<gene>
    <name evidence="10" type="ORF">BIZ92_00200</name>
    <name evidence="9" type="ORF">O9570_05130</name>
</gene>